<dbReference type="RefSeq" id="WP_183377448.1">
    <property type="nucleotide sequence ID" value="NZ_BDDI01000005.1"/>
</dbReference>
<evidence type="ECO:0000256" key="1">
    <source>
        <dbReference type="SAM" id="MobiDB-lite"/>
    </source>
</evidence>
<dbReference type="Pfam" id="PF10979">
    <property type="entry name" value="DUF2786"/>
    <property type="match status" value="1"/>
</dbReference>
<evidence type="ECO:0000259" key="2">
    <source>
        <dbReference type="Pfam" id="PF10979"/>
    </source>
</evidence>
<dbReference type="Proteomes" id="UP000567922">
    <property type="component" value="Unassembled WGS sequence"/>
</dbReference>
<name>A0A839RI30_9ACTN</name>
<organism evidence="3 4">
    <name type="scientific">Hoyosella altamirensis</name>
    <dbReference type="NCBI Taxonomy" id="616997"/>
    <lineage>
        <taxon>Bacteria</taxon>
        <taxon>Bacillati</taxon>
        <taxon>Actinomycetota</taxon>
        <taxon>Actinomycetes</taxon>
        <taxon>Mycobacteriales</taxon>
        <taxon>Hoyosellaceae</taxon>
        <taxon>Hoyosella</taxon>
    </lineage>
</organism>
<protein>
    <recommendedName>
        <fullName evidence="2">DUF2786 domain-containing protein</fullName>
    </recommendedName>
</protein>
<dbReference type="InterPro" id="IPR024498">
    <property type="entry name" value="DUF2786"/>
</dbReference>
<feature type="compositionally biased region" description="Polar residues" evidence="1">
    <location>
        <begin position="37"/>
        <end position="52"/>
    </location>
</feature>
<dbReference type="AlphaFoldDB" id="A0A839RI30"/>
<sequence>MGNTTERSRRARTTRPGQSSRGRSKPSADGHGKASSARWSETQQPSNGTEEQWNWPGRFTSPGADPHTLVHEMILTGAEATIKRQRGRRGGTLSAERVAEQLAQIDAGREPWLATRVASDILLSAMESLYEHGWQPRDVIHVVERAHPQHVAELAVATVAFQAALTNASQRAPLSWVEQLDDVAAACPDLAETMRWAAIRNPGNRPYLLALGGEPPLQTDWSAVLTLIGRWHDLPVWPQVCTPPSQWPEQRADAAPRAQRSGPVDSRVLNKVRGLLAKAEATTYSGEAEAFTAKAQELMTRYAIDSALLRSEHSRADVLTTRIHIDNPYTKAKVHLLHEISLANRVRVVWDAEYAVATAVGTPVDLRQVEMLYTSVLVQATHAMTELGRDSEDGSTRTASFRRAFLFAFAVRVGQRLQEVGEETTARAAKRARRNGKRLLPILAAQNEAVNAEFERLFPRTEKQTASPMDARGWIAGKVAADQAVLQPAGVALEGAS</sequence>
<dbReference type="EMBL" id="JACHWS010000001">
    <property type="protein sequence ID" value="MBB3035939.1"/>
    <property type="molecule type" value="Genomic_DNA"/>
</dbReference>
<comment type="caution">
    <text evidence="3">The sequence shown here is derived from an EMBL/GenBank/DDBJ whole genome shotgun (WGS) entry which is preliminary data.</text>
</comment>
<keyword evidence="4" id="KW-1185">Reference proteome</keyword>
<evidence type="ECO:0000313" key="4">
    <source>
        <dbReference type="Proteomes" id="UP000567922"/>
    </source>
</evidence>
<feature type="region of interest" description="Disordered" evidence="1">
    <location>
        <begin position="1"/>
        <end position="66"/>
    </location>
</feature>
<accession>A0A839RI30</accession>
<feature type="domain" description="DUF2786" evidence="2">
    <location>
        <begin position="267"/>
        <end position="305"/>
    </location>
</feature>
<evidence type="ECO:0000313" key="3">
    <source>
        <dbReference type="EMBL" id="MBB3035939.1"/>
    </source>
</evidence>
<reference evidence="3 4" key="1">
    <citation type="submission" date="2020-08" db="EMBL/GenBank/DDBJ databases">
        <title>Sequencing the genomes of 1000 actinobacteria strains.</title>
        <authorList>
            <person name="Klenk H.-P."/>
        </authorList>
    </citation>
    <scope>NUCLEOTIDE SEQUENCE [LARGE SCALE GENOMIC DNA]</scope>
    <source>
        <strain evidence="3 4">DSM 45258</strain>
    </source>
</reference>
<gene>
    <name evidence="3" type="ORF">FHU29_000373</name>
</gene>
<proteinExistence type="predicted"/>